<evidence type="ECO:0000313" key="14">
    <source>
        <dbReference type="Proteomes" id="UP000294563"/>
    </source>
</evidence>
<evidence type="ECO:0000256" key="6">
    <source>
        <dbReference type="ARBA" id="ARBA00022801"/>
    </source>
</evidence>
<keyword evidence="5 10" id="KW-0547">Nucleotide-binding</keyword>
<keyword evidence="9 10" id="KW-0342">GTP-binding</keyword>
<feature type="binding site" evidence="10">
    <location>
        <position position="295"/>
    </location>
    <ligand>
        <name>Zn(2+)</name>
        <dbReference type="ChEBI" id="CHEBI:29105"/>
    </ligand>
</feature>
<evidence type="ECO:0000313" key="13">
    <source>
        <dbReference type="EMBL" id="TDT75561.1"/>
    </source>
</evidence>
<evidence type="ECO:0000256" key="3">
    <source>
        <dbReference type="ARBA" id="ARBA00022723"/>
    </source>
</evidence>
<keyword evidence="2 10" id="KW-0690">Ribosome biogenesis</keyword>
<feature type="binding site" evidence="10">
    <location>
        <position position="293"/>
    </location>
    <ligand>
        <name>Zn(2+)</name>
        <dbReference type="ChEBI" id="CHEBI:29105"/>
    </ligand>
</feature>
<dbReference type="GO" id="GO:0019843">
    <property type="term" value="F:rRNA binding"/>
    <property type="evidence" value="ECO:0007669"/>
    <property type="project" value="UniProtKB-KW"/>
</dbReference>
<comment type="function">
    <text evidence="10">One of several proteins that assist in the late maturation steps of the functional core of the 30S ribosomal subunit. Helps release RbfA from mature subunits. May play a role in the assembly of ribosomal proteins into the subunit. Circularly permuted GTPase that catalyzes slow GTP hydrolysis, GTPase activity is stimulated by the 30S ribosomal subunit.</text>
</comment>
<dbReference type="Gene3D" id="3.40.50.300">
    <property type="entry name" value="P-loop containing nucleotide triphosphate hydrolases"/>
    <property type="match status" value="1"/>
</dbReference>
<dbReference type="CDD" id="cd01854">
    <property type="entry name" value="YjeQ_EngC"/>
    <property type="match status" value="1"/>
</dbReference>
<reference evidence="13 14" key="1">
    <citation type="submission" date="2019-03" db="EMBL/GenBank/DDBJ databases">
        <title>Genomic Encyclopedia of Archaeal and Bacterial Type Strains, Phase II (KMG-II): from individual species to whole genera.</title>
        <authorList>
            <person name="Goeker M."/>
        </authorList>
    </citation>
    <scope>NUCLEOTIDE SEQUENCE [LARGE SCALE GENOMIC DNA]</scope>
    <source>
        <strain evidence="13 14">DSM 29467</strain>
    </source>
</reference>
<organism evidence="13 14">
    <name type="scientific">Litoreibacter halocynthiae</name>
    <dbReference type="NCBI Taxonomy" id="1242689"/>
    <lineage>
        <taxon>Bacteria</taxon>
        <taxon>Pseudomonadati</taxon>
        <taxon>Pseudomonadota</taxon>
        <taxon>Alphaproteobacteria</taxon>
        <taxon>Rhodobacterales</taxon>
        <taxon>Roseobacteraceae</taxon>
        <taxon>Litoreibacter</taxon>
    </lineage>
</organism>
<dbReference type="AlphaFoldDB" id="A0A4R7LM95"/>
<keyword evidence="3 10" id="KW-0479">Metal-binding</keyword>
<feature type="binding site" evidence="10">
    <location>
        <position position="301"/>
    </location>
    <ligand>
        <name>Zn(2+)</name>
        <dbReference type="ChEBI" id="CHEBI:29105"/>
    </ligand>
</feature>
<dbReference type="GO" id="GO:0005737">
    <property type="term" value="C:cytoplasm"/>
    <property type="evidence" value="ECO:0007669"/>
    <property type="project" value="UniProtKB-SubCell"/>
</dbReference>
<dbReference type="PANTHER" id="PTHR32120:SF10">
    <property type="entry name" value="SMALL RIBOSOMAL SUBUNIT BIOGENESIS GTPASE RSGA"/>
    <property type="match status" value="1"/>
</dbReference>
<evidence type="ECO:0000256" key="9">
    <source>
        <dbReference type="ARBA" id="ARBA00023134"/>
    </source>
</evidence>
<dbReference type="Gene3D" id="1.10.40.50">
    <property type="entry name" value="Probable gtpase engc, domain 3"/>
    <property type="match status" value="1"/>
</dbReference>
<sequence>MTRDYSQFLPNNDPDRRVTRLSPLAQLGWQQFFAQQISVEQIEETPPLRVTEVHRNGLQARGDGIDMHIPHGPDATVGDWILLNRELPSASDVLDRKSLIKRRAPGKTLGVQLIAANLDTAFIVSSCNDDFNVARIERFIALAFEADVTPVIILTKVDKCDAPEAYIAQAEAISPLVPVVALNAKSAEPQTKLADWCKPGQTVAFLGSSGVGKSTLTNALAGDNTIATQEVREDDARGRHTTTRRQLYFLASGCAVLDTPGMRELQLTDTASGLAEMFSDLDELGAQCKFNDCKHTVEPGCAILAAVERGDVDAPRLARWQKLVAEDLHNSATLAERRSKDKAFGKMVRNAQKKKKN</sequence>
<evidence type="ECO:0000256" key="10">
    <source>
        <dbReference type="HAMAP-Rule" id="MF_01820"/>
    </source>
</evidence>
<keyword evidence="6 10" id="KW-0378">Hydrolase</keyword>
<evidence type="ECO:0000256" key="1">
    <source>
        <dbReference type="ARBA" id="ARBA00022490"/>
    </source>
</evidence>
<dbReference type="EC" id="3.6.1.-" evidence="10"/>
<keyword evidence="1 10" id="KW-0963">Cytoplasm</keyword>
<dbReference type="EMBL" id="SOBH01000002">
    <property type="protein sequence ID" value="TDT75561.1"/>
    <property type="molecule type" value="Genomic_DNA"/>
</dbReference>
<accession>A0A4R7LM95</accession>
<dbReference type="PROSITE" id="PS50936">
    <property type="entry name" value="ENGC_GTPASE"/>
    <property type="match status" value="1"/>
</dbReference>
<dbReference type="GO" id="GO:0046872">
    <property type="term" value="F:metal ion binding"/>
    <property type="evidence" value="ECO:0007669"/>
    <property type="project" value="UniProtKB-KW"/>
</dbReference>
<dbReference type="GO" id="GO:0042274">
    <property type="term" value="P:ribosomal small subunit biogenesis"/>
    <property type="evidence" value="ECO:0007669"/>
    <property type="project" value="UniProtKB-UniRule"/>
</dbReference>
<keyword evidence="8 10" id="KW-0694">RNA-binding</keyword>
<dbReference type="InterPro" id="IPR027417">
    <property type="entry name" value="P-loop_NTPase"/>
</dbReference>
<feature type="binding site" evidence="10">
    <location>
        <position position="288"/>
    </location>
    <ligand>
        <name>Zn(2+)</name>
        <dbReference type="ChEBI" id="CHEBI:29105"/>
    </ligand>
</feature>
<dbReference type="PANTHER" id="PTHR32120">
    <property type="entry name" value="SMALL RIBOSOMAL SUBUNIT BIOGENESIS GTPASE RSGA"/>
    <property type="match status" value="1"/>
</dbReference>
<evidence type="ECO:0000259" key="12">
    <source>
        <dbReference type="PROSITE" id="PS51721"/>
    </source>
</evidence>
<dbReference type="HAMAP" id="MF_01820">
    <property type="entry name" value="GTPase_RsgA"/>
    <property type="match status" value="1"/>
</dbReference>
<dbReference type="OrthoDB" id="9809485at2"/>
<gene>
    <name evidence="10" type="primary">rsgA</name>
    <name evidence="13" type="ORF">BDE40_2293</name>
</gene>
<comment type="cofactor">
    <cofactor evidence="10">
        <name>Zn(2+)</name>
        <dbReference type="ChEBI" id="CHEBI:29105"/>
    </cofactor>
    <text evidence="10">Binds 1 zinc ion per subunit.</text>
</comment>
<comment type="caution">
    <text evidence="13">The sequence shown here is derived from an EMBL/GenBank/DDBJ whole genome shotgun (WGS) entry which is preliminary data.</text>
</comment>
<comment type="subcellular location">
    <subcellularLocation>
        <location evidence="10">Cytoplasm</location>
    </subcellularLocation>
</comment>
<dbReference type="InterPro" id="IPR010914">
    <property type="entry name" value="RsgA_GTPase_dom"/>
</dbReference>
<dbReference type="GO" id="GO:0005525">
    <property type="term" value="F:GTP binding"/>
    <property type="evidence" value="ECO:0007669"/>
    <property type="project" value="UniProtKB-UniRule"/>
</dbReference>
<dbReference type="RefSeq" id="WP_134014616.1">
    <property type="nucleotide sequence ID" value="NZ_SOBH01000002.1"/>
</dbReference>
<evidence type="ECO:0000256" key="5">
    <source>
        <dbReference type="ARBA" id="ARBA00022741"/>
    </source>
</evidence>
<feature type="domain" description="CP-type G" evidence="12">
    <location>
        <begin position="107"/>
        <end position="265"/>
    </location>
</feature>
<feature type="binding site" evidence="10">
    <location>
        <begin position="207"/>
        <end position="215"/>
    </location>
    <ligand>
        <name>GTP</name>
        <dbReference type="ChEBI" id="CHEBI:37565"/>
    </ligand>
</feature>
<dbReference type="InterPro" id="IPR004881">
    <property type="entry name" value="Ribosome_biogen_GTPase_RsgA"/>
</dbReference>
<feature type="binding site" evidence="10">
    <location>
        <begin position="155"/>
        <end position="158"/>
    </location>
    <ligand>
        <name>GTP</name>
        <dbReference type="ChEBI" id="CHEBI:37565"/>
    </ligand>
</feature>
<dbReference type="SUPFAM" id="SSF52540">
    <property type="entry name" value="P-loop containing nucleoside triphosphate hydrolases"/>
    <property type="match status" value="1"/>
</dbReference>
<dbReference type="Proteomes" id="UP000294563">
    <property type="component" value="Unassembled WGS sequence"/>
</dbReference>
<keyword evidence="14" id="KW-1185">Reference proteome</keyword>
<dbReference type="GO" id="GO:0003924">
    <property type="term" value="F:GTPase activity"/>
    <property type="evidence" value="ECO:0007669"/>
    <property type="project" value="UniProtKB-UniRule"/>
</dbReference>
<comment type="subunit">
    <text evidence="10">Monomer. Associates with 30S ribosomal subunit, binds 16S rRNA.</text>
</comment>
<dbReference type="PROSITE" id="PS51721">
    <property type="entry name" value="G_CP"/>
    <property type="match status" value="1"/>
</dbReference>
<dbReference type="Pfam" id="PF03193">
    <property type="entry name" value="RsgA_GTPase"/>
    <property type="match status" value="1"/>
</dbReference>
<dbReference type="InterPro" id="IPR030378">
    <property type="entry name" value="G_CP_dom"/>
</dbReference>
<keyword evidence="7 10" id="KW-0862">Zinc</keyword>
<feature type="domain" description="EngC GTPase" evidence="11">
    <location>
        <begin position="116"/>
        <end position="263"/>
    </location>
</feature>
<proteinExistence type="inferred from homology"/>
<evidence type="ECO:0000256" key="7">
    <source>
        <dbReference type="ARBA" id="ARBA00022833"/>
    </source>
</evidence>
<comment type="similarity">
    <text evidence="10">Belongs to the TRAFAC class YlqF/YawG GTPase family. RsgA subfamily.</text>
</comment>
<protein>
    <recommendedName>
        <fullName evidence="10">Small ribosomal subunit biogenesis GTPase RsgA</fullName>
        <ecNumber evidence="10">3.6.1.-</ecNumber>
    </recommendedName>
</protein>
<keyword evidence="4 10" id="KW-0699">rRNA-binding</keyword>
<dbReference type="NCBIfam" id="TIGR00157">
    <property type="entry name" value="ribosome small subunit-dependent GTPase A"/>
    <property type="match status" value="1"/>
</dbReference>
<evidence type="ECO:0000256" key="4">
    <source>
        <dbReference type="ARBA" id="ARBA00022730"/>
    </source>
</evidence>
<evidence type="ECO:0000259" key="11">
    <source>
        <dbReference type="PROSITE" id="PS50936"/>
    </source>
</evidence>
<name>A0A4R7LM95_9RHOB</name>
<evidence type="ECO:0000256" key="8">
    <source>
        <dbReference type="ARBA" id="ARBA00022884"/>
    </source>
</evidence>
<evidence type="ECO:0000256" key="2">
    <source>
        <dbReference type="ARBA" id="ARBA00022517"/>
    </source>
</evidence>